<dbReference type="InterPro" id="IPR014777">
    <property type="entry name" value="4pyrrole_Mease_sub1"/>
</dbReference>
<keyword evidence="1" id="KW-0808">Transferase</keyword>
<dbReference type="GO" id="GO:0008168">
    <property type="term" value="F:methyltransferase activity"/>
    <property type="evidence" value="ECO:0007669"/>
    <property type="project" value="UniProtKB-KW"/>
</dbReference>
<dbReference type="InterPro" id="IPR035996">
    <property type="entry name" value="4pyrrol_Methylase_sf"/>
</dbReference>
<dbReference type="PIRSF" id="PIRSF005917">
    <property type="entry name" value="MTase_YraL"/>
    <property type="match status" value="1"/>
</dbReference>
<dbReference type="RefSeq" id="WP_121700044.1">
    <property type="nucleotide sequence ID" value="NZ_JBCLPP010000013.1"/>
</dbReference>
<dbReference type="Gene3D" id="3.40.1010.10">
    <property type="entry name" value="Cobalt-precorrin-4 Transmethylase, Domain 1"/>
    <property type="match status" value="1"/>
</dbReference>
<organism evidence="1 2">
    <name type="scientific">Heminiphilus faecis</name>
    <dbReference type="NCBI Taxonomy" id="2601703"/>
    <lineage>
        <taxon>Bacteria</taxon>
        <taxon>Pseudomonadati</taxon>
        <taxon>Bacteroidota</taxon>
        <taxon>Bacteroidia</taxon>
        <taxon>Bacteroidales</taxon>
        <taxon>Muribaculaceae</taxon>
        <taxon>Heminiphilus</taxon>
    </lineage>
</organism>
<protein>
    <submittedName>
        <fullName evidence="1">SAM-dependent methyltransferase</fullName>
    </submittedName>
</protein>
<comment type="caution">
    <text evidence="1">The sequence shown here is derived from an EMBL/GenBank/DDBJ whole genome shotgun (WGS) entry which is preliminary data.</text>
</comment>
<dbReference type="CDD" id="cd11649">
    <property type="entry name" value="RsmI_like"/>
    <property type="match status" value="1"/>
</dbReference>
<dbReference type="EMBL" id="JBCLPP010000013">
    <property type="protein sequence ID" value="MEY8245164.1"/>
    <property type="molecule type" value="Genomic_DNA"/>
</dbReference>
<dbReference type="SUPFAM" id="SSF53790">
    <property type="entry name" value="Tetrapyrrole methylase"/>
    <property type="match status" value="1"/>
</dbReference>
<sequence>MDKVPAVYLIPVMLGDTDADRVLPSFNLDIIRGLRYFIVENLRSARRFLKRCDRSIDIDSLVFAELNEHTPAEAVSELLAPAEAGHDVGVISEAGCPAVADPGADVVAIAQQRGYKVVPLVGPSSILMSLMGSGFNGQSFAFNGYLPIDAGARTAKLKEMERRIRHEHQTQIFIETPYRNNRLISELSHALPGAMKLCVASDITGERESIVTRPLSYWKNASYNYDKIPTIFLLYK</sequence>
<dbReference type="Proteomes" id="UP001565200">
    <property type="component" value="Unassembled WGS sequence"/>
</dbReference>
<accession>A0ABV4CUX4</accession>
<keyword evidence="1" id="KW-0489">Methyltransferase</keyword>
<dbReference type="GO" id="GO:0032259">
    <property type="term" value="P:methylation"/>
    <property type="evidence" value="ECO:0007669"/>
    <property type="project" value="UniProtKB-KW"/>
</dbReference>
<evidence type="ECO:0000313" key="2">
    <source>
        <dbReference type="Proteomes" id="UP001565200"/>
    </source>
</evidence>
<dbReference type="Gene3D" id="3.30.950.10">
    <property type="entry name" value="Methyltransferase, Cobalt-precorrin-4 Transmethylase, Domain 2"/>
    <property type="match status" value="1"/>
</dbReference>
<gene>
    <name evidence="1" type="ORF">AAK873_05975</name>
</gene>
<dbReference type="InterPro" id="IPR014776">
    <property type="entry name" value="4pyrrole_Mease_sub2"/>
</dbReference>
<reference evidence="1 2" key="1">
    <citation type="submission" date="2024-03" db="EMBL/GenBank/DDBJ databases">
        <title>Mouse gut bacterial collection (mGBC) of GemPharmatech.</title>
        <authorList>
            <person name="He Y."/>
            <person name="Dong L."/>
            <person name="Wu D."/>
            <person name="Gao X."/>
            <person name="Lin Z."/>
        </authorList>
    </citation>
    <scope>NUCLEOTIDE SEQUENCE [LARGE SCALE GENOMIC DNA]</scope>
    <source>
        <strain evidence="1 2">54-13</strain>
    </source>
</reference>
<evidence type="ECO:0000313" key="1">
    <source>
        <dbReference type="EMBL" id="MEY8245164.1"/>
    </source>
</evidence>
<proteinExistence type="predicted"/>
<name>A0ABV4CUX4_9BACT</name>
<dbReference type="InterPro" id="IPR008189">
    <property type="entry name" value="rRNA_ssu_MeTfrase_I"/>
</dbReference>
<keyword evidence="2" id="KW-1185">Reference proteome</keyword>
<dbReference type="PANTHER" id="PTHR46111">
    <property type="entry name" value="RIBOSOMAL RNA SMALL SUBUNIT METHYLTRANSFERASE I"/>
    <property type="match status" value="1"/>
</dbReference>
<dbReference type="PANTHER" id="PTHR46111:SF2">
    <property type="entry name" value="SAM-DEPENDENT METHYLTRANSFERASE"/>
    <property type="match status" value="1"/>
</dbReference>